<organism evidence="1 2">
    <name type="scientific">Exiguobacterium undae</name>
    <dbReference type="NCBI Taxonomy" id="169177"/>
    <lineage>
        <taxon>Bacteria</taxon>
        <taxon>Bacillati</taxon>
        <taxon>Bacillota</taxon>
        <taxon>Bacilli</taxon>
        <taxon>Bacillales</taxon>
        <taxon>Bacillales Family XII. Incertae Sedis</taxon>
        <taxon>Exiguobacterium</taxon>
    </lineage>
</organism>
<evidence type="ECO:0000313" key="2">
    <source>
        <dbReference type="Proteomes" id="UP000078447"/>
    </source>
</evidence>
<keyword evidence="2" id="KW-1185">Reference proteome</keyword>
<comment type="caution">
    <text evidence="1">The sequence shown here is derived from an EMBL/GenBank/DDBJ whole genome shotgun (WGS) entry which is preliminary data.</text>
</comment>
<dbReference type="RefSeq" id="WP_028106157.1">
    <property type="nucleotide sequence ID" value="NZ_LVVL01000001.1"/>
</dbReference>
<dbReference type="Proteomes" id="UP000078447">
    <property type="component" value="Unassembled WGS sequence"/>
</dbReference>
<proteinExistence type="predicted"/>
<protein>
    <submittedName>
        <fullName evidence="1">Uncharacterized protein</fullName>
    </submittedName>
</protein>
<reference evidence="1 2" key="1">
    <citation type="submission" date="2016-03" db="EMBL/GenBank/DDBJ databases">
        <authorList>
            <person name="Cho S.-Y."/>
            <person name="Lim S."/>
            <person name="Kim H."/>
            <person name="Soh E.H."/>
            <person name="Moon J.S."/>
        </authorList>
    </citation>
    <scope>NUCLEOTIDE SEQUENCE [LARGE SCALE GENOMIC DNA]</scope>
    <source>
        <strain evidence="1 2">KCTC 3810</strain>
    </source>
</reference>
<sequence>MKRWQKIGLWMGGSILTLLIVLPLLSPVVFSDDTERGAIRHYLYEQGHPYQSYSALLDRRMVDPEYGRMYDVIWYDHDSETGMTPTICYSKKQDHHYTVSCGTGP</sequence>
<evidence type="ECO:0000313" key="1">
    <source>
        <dbReference type="EMBL" id="OAN15292.1"/>
    </source>
</evidence>
<name>A0ABX2VAN3_9BACL</name>
<dbReference type="EMBL" id="LVVL01000001">
    <property type="protein sequence ID" value="OAN15292.1"/>
    <property type="molecule type" value="Genomic_DNA"/>
</dbReference>
<accession>A0ABX2VAN3</accession>
<gene>
    <name evidence="1" type="ORF">A3783_04955</name>
</gene>